<evidence type="ECO:0000256" key="6">
    <source>
        <dbReference type="ARBA" id="ARBA00051388"/>
    </source>
</evidence>
<name>A0A2N5X784_9GAMM</name>
<evidence type="ECO:0000256" key="10">
    <source>
        <dbReference type="RuleBase" id="RU362125"/>
    </source>
</evidence>
<sequence>MDNYRAPVEDMCFLIDEVLNAESCLGTLPDFAELGVGPELTTALLDEAAKLAGDELAPLRRVGDEQPASCANGAVTSSPGHEAALNQMAAGGWIGISCDPNYGGQGLPEIYSTVGHEMWNSANMALALAPMLSSGAALAIHAHGTEEQKQTYLEKMHSGEWMGTMNLTESGAGSDLGVMKARAVPEGDHYRITGQKIFITWGDHQATDNIIHLVLAKLPDAPEGSRGISLFIVPKFLINADGSLGERNDVYPVSVEHKLGIHGSPTCVMAFGDNDGAVGYLLGKENQGLACMFTMMNEARLKVGIQGLGASEGALQKATAYARERVQGGVPIIEHADVKRMLLVMKCLCEAMRALGYAEAVTMDLAHRGEADQRPAMQARIDLMIPVIKGWMTEVGQEVTSLGVQVHGGMGYVEETGAAQYFRDVRITPIYEGTNGIQAADLVARKLGRDGGGAMEAVLEEVRATVSQLQSSADDRLAAIGTAMTTALALQEQSTQRVLQALQEDSTVAMGASFEYMMQTGYLFGGWHMARAALVALERTRGGSDNPFYDAKIATTQFYAEQILPRCAAHAGAVAGADGALLSFPLEWI</sequence>
<dbReference type="InterPro" id="IPR052166">
    <property type="entry name" value="Diverse_Acyl-CoA_DH"/>
</dbReference>
<dbReference type="OrthoDB" id="9807883at2"/>
<dbReference type="InterPro" id="IPR037069">
    <property type="entry name" value="AcylCoA_DH/ox_N_sf"/>
</dbReference>
<proteinExistence type="inferred from homology"/>
<evidence type="ECO:0000256" key="2">
    <source>
        <dbReference type="ARBA" id="ARBA00009347"/>
    </source>
</evidence>
<dbReference type="Gene3D" id="1.20.140.10">
    <property type="entry name" value="Butyryl-CoA Dehydrogenase, subunit A, domain 3"/>
    <property type="match status" value="1"/>
</dbReference>
<dbReference type="InterPro" id="IPR009100">
    <property type="entry name" value="AcylCoA_DH/oxidase_NM_dom_sf"/>
</dbReference>
<dbReference type="EC" id="1.3.99.41" evidence="8"/>
<dbReference type="InterPro" id="IPR013786">
    <property type="entry name" value="AcylCoA_DH/ox_N"/>
</dbReference>
<dbReference type="SUPFAM" id="SSF47203">
    <property type="entry name" value="Acyl-CoA dehydrogenase C-terminal domain-like"/>
    <property type="match status" value="1"/>
</dbReference>
<dbReference type="InterPro" id="IPR006091">
    <property type="entry name" value="Acyl-CoA_Oxase/DH_mid-dom"/>
</dbReference>
<keyword evidence="5 10" id="KW-0560">Oxidoreductase</keyword>
<dbReference type="InterPro" id="IPR046373">
    <property type="entry name" value="Acyl-CoA_Oxase/DH_mid-dom_sf"/>
</dbReference>
<keyword evidence="4 10" id="KW-0274">FAD</keyword>
<evidence type="ECO:0000256" key="8">
    <source>
        <dbReference type="ARBA" id="ARBA00066694"/>
    </source>
</evidence>
<evidence type="ECO:0000259" key="14">
    <source>
        <dbReference type="Pfam" id="PF12806"/>
    </source>
</evidence>
<comment type="caution">
    <text evidence="15">The sequence shown here is derived from an EMBL/GenBank/DDBJ whole genome shotgun (WGS) entry which is preliminary data.</text>
</comment>
<dbReference type="Pfam" id="PF02771">
    <property type="entry name" value="Acyl-CoA_dh_N"/>
    <property type="match status" value="1"/>
</dbReference>
<feature type="domain" description="Acetyl-CoA dehydrogenase-like C-terminal" evidence="14">
    <location>
        <begin position="459"/>
        <end position="584"/>
    </location>
</feature>
<dbReference type="AlphaFoldDB" id="A0A2N5X784"/>
<evidence type="ECO:0000259" key="11">
    <source>
        <dbReference type="Pfam" id="PF00441"/>
    </source>
</evidence>
<dbReference type="InterPro" id="IPR009075">
    <property type="entry name" value="AcylCo_DH/oxidase_C"/>
</dbReference>
<comment type="similarity">
    <text evidence="2 10">Belongs to the acyl-CoA dehydrogenase family.</text>
</comment>
<comment type="function">
    <text evidence="7">Involved in the assimilation of dimethylsulphoniopropionate (DMSP), an important compound in the fixation of carbon in marine phytoplankton, by mediating the conversion of 3-(methylthio)propanoyl-CoA (MMPA-CoA) to 3-(methylthio)acryloyl-CoA (MTA-CoA).</text>
</comment>
<dbReference type="InterPro" id="IPR036250">
    <property type="entry name" value="AcylCo_DH-like_C"/>
</dbReference>
<evidence type="ECO:0000259" key="13">
    <source>
        <dbReference type="Pfam" id="PF02771"/>
    </source>
</evidence>
<comment type="catalytic activity">
    <reaction evidence="6">
        <text>3-(methylsulfanyl)propanoyl-CoA + oxidized [electron-transfer flavoprotein] + H(+) = 3-(methylsulfanyl)acryloyl-CoA + reduced [electron-transfer flavoprotein]</text>
        <dbReference type="Rhea" id="RHEA:52612"/>
        <dbReference type="Rhea" id="RHEA-COMP:10685"/>
        <dbReference type="Rhea" id="RHEA-COMP:10686"/>
        <dbReference type="ChEBI" id="CHEBI:15378"/>
        <dbReference type="ChEBI" id="CHEBI:57692"/>
        <dbReference type="ChEBI" id="CHEBI:58307"/>
        <dbReference type="ChEBI" id="CHEBI:82815"/>
        <dbReference type="ChEBI" id="CHEBI:84994"/>
        <dbReference type="EC" id="1.3.99.41"/>
    </reaction>
    <physiologicalReaction direction="left-to-right" evidence="6">
        <dbReference type="Rhea" id="RHEA:52613"/>
    </physiologicalReaction>
</comment>
<evidence type="ECO:0000259" key="12">
    <source>
        <dbReference type="Pfam" id="PF02770"/>
    </source>
</evidence>
<dbReference type="Pfam" id="PF00441">
    <property type="entry name" value="Acyl-CoA_dh_1"/>
    <property type="match status" value="1"/>
</dbReference>
<keyword evidence="3 10" id="KW-0285">Flavoprotein</keyword>
<evidence type="ECO:0000256" key="9">
    <source>
        <dbReference type="ARBA" id="ARBA00069043"/>
    </source>
</evidence>
<gene>
    <name evidence="15" type="ORF">C0039_03885</name>
</gene>
<dbReference type="GO" id="GO:0050660">
    <property type="term" value="F:flavin adenine dinucleotide binding"/>
    <property type="evidence" value="ECO:0007669"/>
    <property type="project" value="InterPro"/>
</dbReference>
<dbReference type="Gene3D" id="1.10.540.10">
    <property type="entry name" value="Acyl-CoA dehydrogenase/oxidase, N-terminal domain"/>
    <property type="match status" value="1"/>
</dbReference>
<dbReference type="PANTHER" id="PTHR42803:SF1">
    <property type="entry name" value="BROAD-SPECIFICITY LINEAR ACYL-COA DEHYDROGENASE FADE5"/>
    <property type="match status" value="1"/>
</dbReference>
<dbReference type="SUPFAM" id="SSF56645">
    <property type="entry name" value="Acyl-CoA dehydrogenase NM domain-like"/>
    <property type="match status" value="1"/>
</dbReference>
<evidence type="ECO:0000256" key="5">
    <source>
        <dbReference type="ARBA" id="ARBA00023002"/>
    </source>
</evidence>
<feature type="domain" description="Acyl-CoA dehydrogenase/oxidase N-terminal" evidence="13">
    <location>
        <begin position="43"/>
        <end position="160"/>
    </location>
</feature>
<dbReference type="GO" id="GO:0016627">
    <property type="term" value="F:oxidoreductase activity, acting on the CH-CH group of donors"/>
    <property type="evidence" value="ECO:0007669"/>
    <property type="project" value="InterPro"/>
</dbReference>
<feature type="domain" description="Acyl-CoA dehydrogenase/oxidase C-terminal" evidence="11">
    <location>
        <begin position="286"/>
        <end position="445"/>
    </location>
</feature>
<accession>A0A2N5X784</accession>
<evidence type="ECO:0000256" key="3">
    <source>
        <dbReference type="ARBA" id="ARBA00022630"/>
    </source>
</evidence>
<dbReference type="FunFam" id="2.40.110.10:FF:000031">
    <property type="entry name" value="Acyl-CoA dehydrogenase, putative"/>
    <property type="match status" value="1"/>
</dbReference>
<organism evidence="15 16">
    <name type="scientific">Pseudohalioglobus lutimaris</name>
    <dbReference type="NCBI Taxonomy" id="1737061"/>
    <lineage>
        <taxon>Bacteria</taxon>
        <taxon>Pseudomonadati</taxon>
        <taxon>Pseudomonadota</taxon>
        <taxon>Gammaproteobacteria</taxon>
        <taxon>Cellvibrionales</taxon>
        <taxon>Halieaceae</taxon>
        <taxon>Pseudohalioglobus</taxon>
    </lineage>
</organism>
<dbReference type="EMBL" id="PKUS01000002">
    <property type="protein sequence ID" value="PLW70354.1"/>
    <property type="molecule type" value="Genomic_DNA"/>
</dbReference>
<evidence type="ECO:0000313" key="15">
    <source>
        <dbReference type="EMBL" id="PLW70354.1"/>
    </source>
</evidence>
<reference evidence="15 16" key="1">
    <citation type="submission" date="2018-01" db="EMBL/GenBank/DDBJ databases">
        <title>The draft genome sequence of Halioglobus lutimaris HF004.</title>
        <authorList>
            <person name="Du Z.-J."/>
            <person name="Shi M.-J."/>
        </authorList>
    </citation>
    <scope>NUCLEOTIDE SEQUENCE [LARGE SCALE GENOMIC DNA]</scope>
    <source>
        <strain evidence="15 16">HF004</strain>
    </source>
</reference>
<feature type="domain" description="Acyl-CoA oxidase/dehydrogenase middle" evidence="12">
    <location>
        <begin position="165"/>
        <end position="271"/>
    </location>
</feature>
<evidence type="ECO:0000256" key="1">
    <source>
        <dbReference type="ARBA" id="ARBA00001974"/>
    </source>
</evidence>
<dbReference type="Gene3D" id="2.40.110.10">
    <property type="entry name" value="Butyryl-CoA Dehydrogenase, subunit A, domain 2"/>
    <property type="match status" value="1"/>
</dbReference>
<dbReference type="Pfam" id="PF12806">
    <property type="entry name" value="Acyl-CoA_dh_C"/>
    <property type="match status" value="1"/>
</dbReference>
<comment type="cofactor">
    <cofactor evidence="1 10">
        <name>FAD</name>
        <dbReference type="ChEBI" id="CHEBI:57692"/>
    </cofactor>
</comment>
<protein>
    <recommendedName>
        <fullName evidence="9">3-methylmercaptopropionyl-CoA dehydrogenase</fullName>
        <ecNumber evidence="8">1.3.99.41</ecNumber>
    </recommendedName>
</protein>
<keyword evidence="16" id="KW-1185">Reference proteome</keyword>
<dbReference type="RefSeq" id="WP_076000433.1">
    <property type="nucleotide sequence ID" value="NZ_PKUS01000002.1"/>
</dbReference>
<dbReference type="Proteomes" id="UP000235005">
    <property type="component" value="Unassembled WGS sequence"/>
</dbReference>
<evidence type="ECO:0000256" key="4">
    <source>
        <dbReference type="ARBA" id="ARBA00022827"/>
    </source>
</evidence>
<dbReference type="Pfam" id="PF02770">
    <property type="entry name" value="Acyl-CoA_dh_M"/>
    <property type="match status" value="1"/>
</dbReference>
<dbReference type="PANTHER" id="PTHR42803">
    <property type="entry name" value="ACYL-COA DEHYDROGENASE"/>
    <property type="match status" value="1"/>
</dbReference>
<evidence type="ECO:0000256" key="7">
    <source>
        <dbReference type="ARBA" id="ARBA00058683"/>
    </source>
</evidence>
<evidence type="ECO:0000313" key="16">
    <source>
        <dbReference type="Proteomes" id="UP000235005"/>
    </source>
</evidence>
<dbReference type="InterPro" id="IPR025878">
    <property type="entry name" value="Acyl-CoA_dh-like_C_dom"/>
</dbReference>